<dbReference type="STRING" id="329046.A0A1Y2B739"/>
<proteinExistence type="predicted"/>
<comment type="caution">
    <text evidence="2">The sequence shown here is derived from an EMBL/GenBank/DDBJ whole genome shotgun (WGS) entry which is preliminary data.</text>
</comment>
<dbReference type="Gene3D" id="3.30.565.10">
    <property type="entry name" value="Histidine kinase-like ATPase, C-terminal domain"/>
    <property type="match status" value="1"/>
</dbReference>
<dbReference type="Proteomes" id="UP000193642">
    <property type="component" value="Unassembled WGS sequence"/>
</dbReference>
<evidence type="ECO:0000313" key="2">
    <source>
        <dbReference type="EMBL" id="ORY30496.1"/>
    </source>
</evidence>
<evidence type="ECO:0000313" key="3">
    <source>
        <dbReference type="Proteomes" id="UP000193642"/>
    </source>
</evidence>
<feature type="compositionally biased region" description="Gly residues" evidence="1">
    <location>
        <begin position="1553"/>
        <end position="1562"/>
    </location>
</feature>
<feature type="compositionally biased region" description="Low complexity" evidence="1">
    <location>
        <begin position="1528"/>
        <end position="1537"/>
    </location>
</feature>
<dbReference type="SUPFAM" id="SSF55874">
    <property type="entry name" value="ATPase domain of HSP90 chaperone/DNA topoisomerase II/histidine kinase"/>
    <property type="match status" value="1"/>
</dbReference>
<dbReference type="PANTHER" id="PTHR47839">
    <property type="entry name" value="DOMAIN PROTEIN, PUTATIVE (AFU_ORTHOLOGUE AFUA_6G04830)-RELATED"/>
    <property type="match status" value="1"/>
</dbReference>
<sequence length="1781" mass="199395">MQALKENLRANGEEEKVEVNQRHLIDKILARYSAENTIFRELLQNSNDAQATAAEIHFKTSPPPVDEAPPTPPPKPPASSSFFGALVSSFVVSAASTINQAVGIKKPALPTVTQVIYKNNGRPFAGEDWGRLRKIAEGNPDETKIGFFGVGFYSLFSICEEPFVTSGNECMAFFWKGDQLFTKKGPVKDEDASPLTSFFLDLREPIDVPNVGDFGRFLANSLAFTKNLKKVEVFVDDVRILLFDKKAAEPRPMTFPRGIYNLTSPNNIFELKTINVSKVQLDLKVFLDFDHESKKLGDESTFTIYMRIATASVGVRLSAQLSKEMERTTKKRAPAITDFHIQFSNYDEYDSSTTARSGRGGIFHDLIPGPKDQGKVFIGFPTHQTTGCSIHLAAHLIPTVERESIDFVDRSLNIWNQDLLTVSGLLSRIIFEDEMGSIGELFTGASLDEATQQWLFKRASHALSAFTFRQSTPSNIVGRLNQMFFIKGSNKPMSMISTKGVLPLPSVRLPDPAMKGFIKEIPTVPSETLTNCADLIRELQSNNMIQTLGLADVLQELGKRTLSIEEVIELLKWWRVYKRTNAISLSDAAQMFQLLVIVDPSTPEKAPVRMFDLKHHVNIKTIPPGLPLPDSVLSMEVSKHFTKPDLEEAVGFITELSIPQWLAFVITLAEFKENPSFVEKVMQVVSRQFSNLNRDSQNYIIEVLSARNCIVTKHGLKLPGESYFKSVTLFDDLPVVMFESGKTISDAFLKSLGVREHVDLAMVFARLQDLKWDSDHVQLVRYLTSVQDKLTAAEIARLKATSVFTKEDVVSNTERLQDAGVEAVVVVKKERFKASDLYAPTDSIRALGLPLLDWPGKVKWRSTSDEAKFMFRLGLKQTIPWEELVERAAKSETPALRFQFIDYFLENWKTTFVSSFDPMSVRFAFLPAEGSEKLYRPRELYGNPGVAVLGFPFLHASLQQHADKFGVREHPNGMTLINVLKTNPPTQETAVKVFTYFSGRQSEFSSSEWNVIRSLKFIPVTTPKDSPLNPGSATWIEPTKVYFGSKNSSAYQDLFTHIDFGETSNAFLRACGVKDEPTPQELAEQLVRNPQAFMNQLGFAKYLQVLRTIAANYYQLRHNRNLVSEMRNSAFLVGVKTETSEDENGASQEDEKLHYQLASAKEIYIMDDTVLGQIFTPLGCPIETLLEDMYSDLGSQWLTTQVTEVTTPRGNTSSSERTQKLQALINERALLLLYDGQQVRPSKDIVPGSEETLKNLEVMEVPEIIIERTFRGLVRTQKTTCCLMMDKRTRKYYLLITRNESEVDYFDVAQALGKVIFRKCRLNDALLLSSLLSTSLINLKRKGFPVDRILNLQEGKLKAAIAKKQEEAAKAQELQKQQQQQREAERQAAEARYTESQSKQTSLDKKPMSNLTPDPKQVAVTSTLLTMFPDIDRDYLHSLVESEKSNPKAIEAISNKLLDSDYPKSQNLPTPPATASAQTERPPSSSSSSSSQNDFKSPLGSKDDLLKSVKDTVKSGFLGNLWDKATGSSSSINSTKSEQQKLMQNGGQTPAAGGNGGGGVPTPGGMKPMTQEITPQYTQNLKQQLTSSINTVKPAYDQSFRATIPNEPEPTANVPTRHANQVCTPLSDSDLVLHEKLVNEIPFYIDKNALHEAKAVANVSRVALMRFVDILRLLAAVFGLEARTLNIYWDATGATVAFNRGRTLFFNFRFYLGLHYKEGMKAGIAGEDVETVYYWFMVACHELAHNFVSQHDANHEFYFSSYAENYLAKLNRTLKLAGLEP</sequence>
<dbReference type="Pfam" id="PF12449">
    <property type="entry name" value="DUF3684"/>
    <property type="match status" value="1"/>
</dbReference>
<organism evidence="2 3">
    <name type="scientific">Rhizoclosmatium globosum</name>
    <dbReference type="NCBI Taxonomy" id="329046"/>
    <lineage>
        <taxon>Eukaryota</taxon>
        <taxon>Fungi</taxon>
        <taxon>Fungi incertae sedis</taxon>
        <taxon>Chytridiomycota</taxon>
        <taxon>Chytridiomycota incertae sedis</taxon>
        <taxon>Chytridiomycetes</taxon>
        <taxon>Chytridiales</taxon>
        <taxon>Chytriomycetaceae</taxon>
        <taxon>Rhizoclosmatium</taxon>
    </lineage>
</organism>
<name>A0A1Y2B739_9FUNG</name>
<feature type="compositionally biased region" description="Basic and acidic residues" evidence="1">
    <location>
        <begin position="1382"/>
        <end position="1393"/>
    </location>
</feature>
<gene>
    <name evidence="2" type="ORF">BCR33DRAFT_685394</name>
</gene>
<evidence type="ECO:0008006" key="4">
    <source>
        <dbReference type="Google" id="ProtNLM"/>
    </source>
</evidence>
<protein>
    <recommendedName>
        <fullName evidence="4">CUE domain-containing protein</fullName>
    </recommendedName>
</protein>
<feature type="compositionally biased region" description="Low complexity" evidence="1">
    <location>
        <begin position="1372"/>
        <end position="1381"/>
    </location>
</feature>
<feature type="compositionally biased region" description="Polar residues" evidence="1">
    <location>
        <begin position="1463"/>
        <end position="1483"/>
    </location>
</feature>
<feature type="region of interest" description="Disordered" evidence="1">
    <location>
        <begin position="1460"/>
        <end position="1503"/>
    </location>
</feature>
<dbReference type="InterPro" id="IPR036890">
    <property type="entry name" value="HATPase_C_sf"/>
</dbReference>
<reference evidence="2 3" key="1">
    <citation type="submission" date="2016-07" db="EMBL/GenBank/DDBJ databases">
        <title>Pervasive Adenine N6-methylation of Active Genes in Fungi.</title>
        <authorList>
            <consortium name="DOE Joint Genome Institute"/>
            <person name="Mondo S.J."/>
            <person name="Dannebaum R.O."/>
            <person name="Kuo R.C."/>
            <person name="Labutti K."/>
            <person name="Haridas S."/>
            <person name="Kuo A."/>
            <person name="Salamov A."/>
            <person name="Ahrendt S.R."/>
            <person name="Lipzen A."/>
            <person name="Sullivan W."/>
            <person name="Andreopoulos W.B."/>
            <person name="Clum A."/>
            <person name="Lindquist E."/>
            <person name="Daum C."/>
            <person name="Ramamoorthy G.K."/>
            <person name="Gryganskyi A."/>
            <person name="Culley D."/>
            <person name="Magnuson J.K."/>
            <person name="James T.Y."/>
            <person name="O'Malley M.A."/>
            <person name="Stajich J.E."/>
            <person name="Spatafora J.W."/>
            <person name="Visel A."/>
            <person name="Grigoriev I.V."/>
        </authorList>
    </citation>
    <scope>NUCLEOTIDE SEQUENCE [LARGE SCALE GENOMIC DNA]</scope>
    <source>
        <strain evidence="2 3">JEL800</strain>
    </source>
</reference>
<dbReference type="OrthoDB" id="10031156at2759"/>
<dbReference type="PANTHER" id="PTHR47839:SF1">
    <property type="entry name" value="DOMAIN PROTEIN, PUTATIVE (AFU_ORTHOLOGUE AFUA_6G04830)-RELATED"/>
    <property type="match status" value="1"/>
</dbReference>
<feature type="compositionally biased region" description="Pro residues" evidence="1">
    <location>
        <begin position="61"/>
        <end position="77"/>
    </location>
</feature>
<feature type="region of interest" description="Disordered" evidence="1">
    <location>
        <begin position="59"/>
        <end position="78"/>
    </location>
</feature>
<accession>A0A1Y2B739</accession>
<dbReference type="EMBL" id="MCGO01000082">
    <property type="protein sequence ID" value="ORY30496.1"/>
    <property type="molecule type" value="Genomic_DNA"/>
</dbReference>
<dbReference type="InterPro" id="IPR022155">
    <property type="entry name" value="DUF3684"/>
</dbReference>
<feature type="region of interest" description="Disordered" evidence="1">
    <location>
        <begin position="1524"/>
        <end position="1564"/>
    </location>
</feature>
<feature type="region of interest" description="Disordered" evidence="1">
    <location>
        <begin position="1372"/>
        <end position="1415"/>
    </location>
</feature>
<evidence type="ECO:0000256" key="1">
    <source>
        <dbReference type="SAM" id="MobiDB-lite"/>
    </source>
</evidence>
<keyword evidence="3" id="KW-1185">Reference proteome</keyword>